<dbReference type="EMBL" id="CDMY01000144">
    <property type="protein sequence ID" value="CEL93178.1"/>
    <property type="molecule type" value="Genomic_DNA"/>
</dbReference>
<feature type="region of interest" description="Disordered" evidence="1">
    <location>
        <begin position="31"/>
        <end position="84"/>
    </location>
</feature>
<organism evidence="2 3">
    <name type="scientific">Vitrella brassicaformis (strain CCMP3155)</name>
    <dbReference type="NCBI Taxonomy" id="1169540"/>
    <lineage>
        <taxon>Eukaryota</taxon>
        <taxon>Sar</taxon>
        <taxon>Alveolata</taxon>
        <taxon>Colpodellida</taxon>
        <taxon>Vitrellaceae</taxon>
        <taxon>Vitrella</taxon>
    </lineage>
</organism>
<protein>
    <submittedName>
        <fullName evidence="2">Uncharacterized protein</fullName>
    </submittedName>
</protein>
<feature type="compositionally biased region" description="Low complexity" evidence="1">
    <location>
        <begin position="58"/>
        <end position="78"/>
    </location>
</feature>
<evidence type="ECO:0000256" key="1">
    <source>
        <dbReference type="SAM" id="MobiDB-lite"/>
    </source>
</evidence>
<proteinExistence type="predicted"/>
<sequence length="125" mass="13256">MVIFGISLLGVASAHTPVRFVISLVGLRWPTRPSRTAQRPTRPRPLTASSGETGGSTGEAKQPSAEASSSGVGSSESACAPGSKRKAFWAAGNRWRWRRCCLALRGSEARTHIGRPTSADTHTAR</sequence>
<reference evidence="2 3" key="1">
    <citation type="submission" date="2014-11" db="EMBL/GenBank/DDBJ databases">
        <authorList>
            <person name="Zhu J."/>
            <person name="Qi W."/>
            <person name="Song R."/>
        </authorList>
    </citation>
    <scope>NUCLEOTIDE SEQUENCE [LARGE SCALE GENOMIC DNA]</scope>
</reference>
<dbReference type="InParanoid" id="A0A0G4ECE1"/>
<evidence type="ECO:0000313" key="3">
    <source>
        <dbReference type="Proteomes" id="UP000041254"/>
    </source>
</evidence>
<name>A0A0G4ECE1_VITBC</name>
<accession>A0A0G4ECE1</accession>
<gene>
    <name evidence="2" type="ORF">Vbra_4758</name>
</gene>
<keyword evidence="3" id="KW-1185">Reference proteome</keyword>
<dbReference type="AlphaFoldDB" id="A0A0G4ECE1"/>
<evidence type="ECO:0000313" key="2">
    <source>
        <dbReference type="EMBL" id="CEL93178.1"/>
    </source>
</evidence>
<dbReference type="VEuPathDB" id="CryptoDB:Vbra_4758"/>
<dbReference type="Proteomes" id="UP000041254">
    <property type="component" value="Unassembled WGS sequence"/>
</dbReference>